<dbReference type="PROSITE" id="PS00070">
    <property type="entry name" value="ALDEHYDE_DEHYDR_CYS"/>
    <property type="match status" value="1"/>
</dbReference>
<dbReference type="OrthoDB" id="6882680at2"/>
<protein>
    <submittedName>
        <fullName evidence="6">Aldehyde dehydrogenase</fullName>
    </submittedName>
</protein>
<dbReference type="EMBL" id="QDGZ01000009">
    <property type="protein sequence ID" value="PVG81168.1"/>
    <property type="molecule type" value="Genomic_DNA"/>
</dbReference>
<dbReference type="GO" id="GO:0016620">
    <property type="term" value="F:oxidoreductase activity, acting on the aldehyde or oxo group of donors, NAD or NADP as acceptor"/>
    <property type="evidence" value="ECO:0007669"/>
    <property type="project" value="InterPro"/>
</dbReference>
<dbReference type="Gene3D" id="3.40.309.10">
    <property type="entry name" value="Aldehyde Dehydrogenase, Chain A, domain 2"/>
    <property type="match status" value="1"/>
</dbReference>
<comment type="caution">
    <text evidence="6">The sequence shown here is derived from an EMBL/GenBank/DDBJ whole genome shotgun (WGS) entry which is preliminary data.</text>
</comment>
<evidence type="ECO:0000256" key="1">
    <source>
        <dbReference type="ARBA" id="ARBA00009986"/>
    </source>
</evidence>
<dbReference type="InterPro" id="IPR016160">
    <property type="entry name" value="Ald_DH_CS_CYS"/>
</dbReference>
<dbReference type="InterPro" id="IPR016163">
    <property type="entry name" value="Ald_DH_C"/>
</dbReference>
<dbReference type="InterPro" id="IPR016161">
    <property type="entry name" value="Ald_DH/histidinol_DH"/>
</dbReference>
<accession>A0A2T8F627</accession>
<feature type="domain" description="Aldehyde dehydrogenase" evidence="5">
    <location>
        <begin position="19"/>
        <end position="479"/>
    </location>
</feature>
<keyword evidence="7" id="KW-1185">Reference proteome</keyword>
<reference evidence="6 7" key="1">
    <citation type="submission" date="2018-04" db="EMBL/GenBank/DDBJ databases">
        <title>Genome of Nocardioides gansuensis WSJ-1.</title>
        <authorList>
            <person name="Wu S."/>
            <person name="Wang G."/>
        </authorList>
    </citation>
    <scope>NUCLEOTIDE SEQUENCE [LARGE SCALE GENOMIC DNA]</scope>
    <source>
        <strain evidence="6 7">WSJ-1</strain>
    </source>
</reference>
<evidence type="ECO:0000256" key="4">
    <source>
        <dbReference type="RuleBase" id="RU003345"/>
    </source>
</evidence>
<dbReference type="PANTHER" id="PTHR11699">
    <property type="entry name" value="ALDEHYDE DEHYDROGENASE-RELATED"/>
    <property type="match status" value="1"/>
</dbReference>
<dbReference type="AlphaFoldDB" id="A0A2T8F627"/>
<gene>
    <name evidence="6" type="ORF">DDE18_18615</name>
</gene>
<name>A0A2T8F627_9ACTN</name>
<dbReference type="Gene3D" id="3.40.605.10">
    <property type="entry name" value="Aldehyde Dehydrogenase, Chain A, domain 1"/>
    <property type="match status" value="1"/>
</dbReference>
<dbReference type="FunFam" id="3.40.605.10:FF:000007">
    <property type="entry name" value="NAD/NADP-dependent betaine aldehyde dehydrogenase"/>
    <property type="match status" value="1"/>
</dbReference>
<keyword evidence="2 4" id="KW-0560">Oxidoreductase</keyword>
<dbReference type="InterPro" id="IPR016162">
    <property type="entry name" value="Ald_DH_N"/>
</dbReference>
<feature type="active site" evidence="3">
    <location>
        <position position="252"/>
    </location>
</feature>
<evidence type="ECO:0000313" key="6">
    <source>
        <dbReference type="EMBL" id="PVG81168.1"/>
    </source>
</evidence>
<dbReference type="InterPro" id="IPR015590">
    <property type="entry name" value="Aldehyde_DH_dom"/>
</dbReference>
<evidence type="ECO:0000313" key="7">
    <source>
        <dbReference type="Proteomes" id="UP000246018"/>
    </source>
</evidence>
<evidence type="ECO:0000256" key="2">
    <source>
        <dbReference type="ARBA" id="ARBA00023002"/>
    </source>
</evidence>
<dbReference type="Pfam" id="PF00171">
    <property type="entry name" value="Aldedh"/>
    <property type="match status" value="1"/>
</dbReference>
<evidence type="ECO:0000256" key="3">
    <source>
        <dbReference type="PROSITE-ProRule" id="PRU10007"/>
    </source>
</evidence>
<evidence type="ECO:0000259" key="5">
    <source>
        <dbReference type="Pfam" id="PF00171"/>
    </source>
</evidence>
<dbReference type="PROSITE" id="PS00687">
    <property type="entry name" value="ALDEHYDE_DEHYDR_GLU"/>
    <property type="match status" value="1"/>
</dbReference>
<dbReference type="FunFam" id="3.40.309.10:FF:000009">
    <property type="entry name" value="Aldehyde dehydrogenase A"/>
    <property type="match status" value="1"/>
</dbReference>
<dbReference type="SUPFAM" id="SSF53720">
    <property type="entry name" value="ALDH-like"/>
    <property type="match status" value="1"/>
</dbReference>
<sequence length="489" mass="51091">MTETTVTHAQNLVGGTWQSTATTLEVRNPADGRELVATVPSMDAAAVHAAFDAAERGAVVWRDTSPVDRGRVLLRAAAIMRDQRDDLARILTKEMGKTLAEATGEVGKAADFLEYYGGLGRGEQGSLLAHENPEVTAWAVHEPLGVVLAITPWNDPLLTPARKVAPALLAGNSVVLKPASYTPMIAIELARVLHEAGLPAGVLNTVTGSGSVIGDALLDHPALRAVSFTGSNEVGDSLKASLAGGEVRLLAELGGKNAAVVLADADLDDCVATLAAAAFAQAGQRCTATSRVLVQRSVLEHVHRGLVEAARSHVLGSGLEPQTSMGPVVSPAQRDSVTAFVERAVADGAVATTGTLPSEAIEHGCFVAPTVLTDVTVSMEIWTEEVFGPVVALVAFDTLDEAIELLNDSRYGLAAALYTSDLEAAHTFAARADVGQVAVNLPTSGWDVHMPFGGFKSSGSGHKEQGPEGLEFYRRTKTVALRARTRPVA</sequence>
<organism evidence="6 7">
    <name type="scientific">Nocardioides gansuensis</name>
    <dbReference type="NCBI Taxonomy" id="2138300"/>
    <lineage>
        <taxon>Bacteria</taxon>
        <taxon>Bacillati</taxon>
        <taxon>Actinomycetota</taxon>
        <taxon>Actinomycetes</taxon>
        <taxon>Propionibacteriales</taxon>
        <taxon>Nocardioidaceae</taxon>
        <taxon>Nocardioides</taxon>
    </lineage>
</organism>
<dbReference type="RefSeq" id="WP_116573785.1">
    <property type="nucleotide sequence ID" value="NZ_QDGZ01000009.1"/>
</dbReference>
<comment type="similarity">
    <text evidence="1 4">Belongs to the aldehyde dehydrogenase family.</text>
</comment>
<dbReference type="InterPro" id="IPR029510">
    <property type="entry name" value="Ald_DH_CS_GLU"/>
</dbReference>
<dbReference type="Proteomes" id="UP000246018">
    <property type="component" value="Unassembled WGS sequence"/>
</dbReference>
<proteinExistence type="inferred from homology"/>